<evidence type="ECO:0000313" key="2">
    <source>
        <dbReference type="EMBL" id="MPQ85345.1"/>
    </source>
</evidence>
<name>A0A5N7JVF8_9PSED</name>
<evidence type="ECO:0000313" key="3">
    <source>
        <dbReference type="EMBL" id="MPR01949.1"/>
    </source>
</evidence>
<dbReference type="InterPro" id="IPR009216">
    <property type="entry name" value="Virulence_factor_SrfB"/>
</dbReference>
<evidence type="ECO:0000256" key="1">
    <source>
        <dbReference type="SAM" id="MobiDB-lite"/>
    </source>
</evidence>
<dbReference type="PIRSF" id="PIRSF034585">
    <property type="entry name" value="SrfB"/>
    <property type="match status" value="1"/>
</dbReference>
<keyword evidence="5" id="KW-1185">Reference proteome</keyword>
<dbReference type="Proteomes" id="UP000326112">
    <property type="component" value="Unassembled WGS sequence"/>
</dbReference>
<organism evidence="2 4">
    <name type="scientific">Pseudomonas kitaguniensis</name>
    <dbReference type="NCBI Taxonomy" id="2607908"/>
    <lineage>
        <taxon>Bacteria</taxon>
        <taxon>Pseudomonadati</taxon>
        <taxon>Pseudomonadota</taxon>
        <taxon>Gammaproteobacteria</taxon>
        <taxon>Pseudomonadales</taxon>
        <taxon>Pseudomonadaceae</taxon>
        <taxon>Pseudomonas</taxon>
    </lineage>
</organism>
<gene>
    <name evidence="3" type="ORF">F0169_07580</name>
    <name evidence="2" type="ORF">F0170_15900</name>
</gene>
<evidence type="ECO:0000313" key="5">
    <source>
        <dbReference type="Proteomes" id="UP000326112"/>
    </source>
</evidence>
<comment type="caution">
    <text evidence="2">The sequence shown here is derived from an EMBL/GenBank/DDBJ whole genome shotgun (WGS) entry which is preliminary data.</text>
</comment>
<reference evidence="2 4" key="1">
    <citation type="submission" date="2019-09" db="EMBL/GenBank/DDBJ databases">
        <title>The draft genomes of Allium pathogen Pseudomonas sp.</title>
        <authorList>
            <person name="Fujikawa T."/>
            <person name="Sawada H."/>
        </authorList>
    </citation>
    <scope>NUCLEOTIDE SEQUENCE [LARGE SCALE GENOMIC DNA]</scope>
    <source>
        <strain evidence="2 4">MAFF 730085</strain>
    </source>
</reference>
<dbReference type="InterPro" id="IPR043129">
    <property type="entry name" value="ATPase_NBD"/>
</dbReference>
<reference evidence="3 5" key="3">
    <citation type="journal article" date="2023" name="Plant Pathol.">
        <title>Dismantling and reorganizing Pseudomonas marginalis sensu#lato.</title>
        <authorList>
            <person name="Sawada H."/>
            <person name="Fujikawa T."/>
            <person name="Satou M."/>
        </authorList>
    </citation>
    <scope>NUCLEOTIDE SEQUENCE [LARGE SCALE GENOMIC DNA]</scope>
    <source>
        <strain evidence="3 5">MAFF 212408</strain>
    </source>
</reference>
<sequence>MLPEVTQFEDTVTLVSDTGIQFMDFALRLDARKEPAGEFAPLNIGICRLLYNEEKDFYFYEPAPGKIEKAKPVFSLDMKSSLELLDGIWLPIPFFRFMPPYRFDSGPVNWSRMRLVKLPAADIDGNTHRLTLAFDSRIMQKRSGTAYLAPNEEDVSSGVAFKLAVNSAELQEFLSQPWVNEWLQELFNEGNVQRTRDELDADLRAHHHLAHYLNVLSLLAKPSASQQSNLRAKVEIPEIKVVANDPNGLVKPILVDLVLDVGNSRTCGILIENHGQAGSGLKQNYVLELRDLITPEHTYNEPFESRVEFAQAYFGKDHCSVKSGRHDAFQWATIARVGSEAGRLASRRRGTEGSTGLSSPKRYLWDENAYGHGWRFNAAYVKTDNEPYATAAPFSHLINETGEALYSLDEDDRLPVFMPRYSRSSLMTFMLAEVVAQALSQINSPAQRSRQGHTRKPRQLNSITLTVPPGMPQAERSILNERLLQAIGLVWKSLGWHDSEDSPHEDGPTPPSMPIPSIRVEWDEASCGQLVYLYTEVNENFAGHPEEFFATLARPDKKDRERITLATIDIGGGTTDLVITDYRLDRAGNNSTGSNVHIVPEQRFRDGFKVAGDDIVLDVIQDFILPSFEKALQSAGVKSADSLMSRLCGAENIDAKDVILRQQLNLQVFTPLALALLKEYEHYDPQTQVELNTRSYRELLGDDAISQSVLDYVHSAVRRDVGAQNGFDLYATPISFDLQKLHAAFLNDQINITKILGALCEVVAHYPCDMLLLTGRPSRLPGIQAFIRKVLPLPPGRILALQNYRTGGWYPFHKNGRIDDPKSTASVGAMLCLLCANHSVPNFYFRASALKPYSTVKHIGTIDQNNVIKDADVLYRNIETEPENYKIKLPVIGAGDDADTPQLEMRGDLRLGFRQLAAERWAASPLYTLRFTNAGRDKFSRAVGEDGAAPLLKVRFEVKAGDKHTRKQGLVSDRLVVQGIESNSSNVSFNPRSDLELELNTMLDAGLSETKYWLDSGSVKRK</sequence>
<dbReference type="Pfam" id="PF07520">
    <property type="entry name" value="SrfB"/>
    <property type="match status" value="1"/>
</dbReference>
<dbReference type="RefSeq" id="WP_152746150.1">
    <property type="nucleotide sequence ID" value="NZ_VUAZ01000039.1"/>
</dbReference>
<dbReference type="Proteomes" id="UP000325438">
    <property type="component" value="Unassembled WGS sequence"/>
</dbReference>
<accession>A0A5N7JVF8</accession>
<reference evidence="3 5" key="2">
    <citation type="journal article" date="2020" name="Int. J. Syst. Evol. Microbiol.">
        <title>Pseudomonas kitaguniensis sp. nov., a pathogen causing bacterial rot of Welsh onion in Japan.</title>
        <authorList>
            <person name="Sawada H."/>
            <person name="Fujikawa T."/>
            <person name="Nishiwaki Y."/>
            <person name="Horita H."/>
        </authorList>
    </citation>
    <scope>NUCLEOTIDE SEQUENCE [LARGE SCALE GENOMIC DNA]</scope>
    <source>
        <strain evidence="3 5">MAFF 212408</strain>
    </source>
</reference>
<dbReference type="EMBL" id="VUBA01000091">
    <property type="protein sequence ID" value="MPQ85345.1"/>
    <property type="molecule type" value="Genomic_DNA"/>
</dbReference>
<feature type="region of interest" description="Disordered" evidence="1">
    <location>
        <begin position="443"/>
        <end position="464"/>
    </location>
</feature>
<dbReference type="AlphaFoldDB" id="A0A5N7JVF8"/>
<evidence type="ECO:0000313" key="4">
    <source>
        <dbReference type="Proteomes" id="UP000325438"/>
    </source>
</evidence>
<proteinExistence type="predicted"/>
<dbReference type="SUPFAM" id="SSF53067">
    <property type="entry name" value="Actin-like ATPase domain"/>
    <property type="match status" value="1"/>
</dbReference>
<protein>
    <submittedName>
        <fullName evidence="2">Virulence factor SrfB</fullName>
    </submittedName>
</protein>
<dbReference type="EMBL" id="VUAZ01000039">
    <property type="protein sequence ID" value="MPR01949.1"/>
    <property type="molecule type" value="Genomic_DNA"/>
</dbReference>